<dbReference type="Pfam" id="PF01553">
    <property type="entry name" value="Acyltransferase"/>
    <property type="match status" value="1"/>
</dbReference>
<comment type="caution">
    <text evidence="2">The sequence shown here is derived from an EMBL/GenBank/DDBJ whole genome shotgun (WGS) entry which is preliminary data.</text>
</comment>
<dbReference type="InterPro" id="IPR002123">
    <property type="entry name" value="Plipid/glycerol_acylTrfase"/>
</dbReference>
<protein>
    <submittedName>
        <fullName evidence="2">1-acyl-sn-glycerol-3-phosphate acyltransferase</fullName>
    </submittedName>
</protein>
<gene>
    <name evidence="2" type="ORF">JIN84_04835</name>
</gene>
<evidence type="ECO:0000259" key="1">
    <source>
        <dbReference type="SMART" id="SM00563"/>
    </source>
</evidence>
<proteinExistence type="predicted"/>
<accession>A0A934V9A2</accession>
<dbReference type="Proteomes" id="UP000600139">
    <property type="component" value="Unassembled WGS sequence"/>
</dbReference>
<sequence length="403" mass="45938">MQNIVVEKPYTFIPPRHSRGWHWLVRLLLPRYIKKTNGVAAVECVGAEKLRASLDAGHGIMIVSNHCRPCDPMVLDSLAAEVERPFHVIASWHAFMFNKIRRFIMPRVGAFSVYREGMDRESLKCSVKTVADARHPLVIFAEGIITRSNDRLVNFMDGPSFIARSAAKQRTEGKVVIHPVFIRYFFEGDLEKTVMPVIGDIEKRLAWQPQIHLPLRERILKIGGALLDLKEIEHLHSPQSGTIRERLQRLEDFLLAPLEIQWCGGRHDGDTMARVKRLRSAILPQMVTGDLTETERASPWRQLADLYLVQQLHCYPGDYFENATPERILETVERYEEDLTDVARPHFPIRAVITVGDAIEVGAGRDKSQDTDPVTAEIRRRMEELLESSKNHRRIAPTGAGIP</sequence>
<dbReference type="AlphaFoldDB" id="A0A934V9A2"/>
<keyword evidence="2" id="KW-0012">Acyltransferase</keyword>
<reference evidence="2" key="1">
    <citation type="submission" date="2021-01" db="EMBL/GenBank/DDBJ databases">
        <title>Modified the classification status of verrucomicrobia.</title>
        <authorList>
            <person name="Feng X."/>
        </authorList>
    </citation>
    <scope>NUCLEOTIDE SEQUENCE</scope>
    <source>
        <strain evidence="2">JCM 18052</strain>
    </source>
</reference>
<dbReference type="EMBL" id="JAENIK010000004">
    <property type="protein sequence ID" value="MBK1814928.1"/>
    <property type="molecule type" value="Genomic_DNA"/>
</dbReference>
<dbReference type="GO" id="GO:0016746">
    <property type="term" value="F:acyltransferase activity"/>
    <property type="evidence" value="ECO:0007669"/>
    <property type="project" value="UniProtKB-KW"/>
</dbReference>
<feature type="domain" description="Phospholipid/glycerol acyltransferase" evidence="1">
    <location>
        <begin position="60"/>
        <end position="185"/>
    </location>
</feature>
<evidence type="ECO:0000313" key="2">
    <source>
        <dbReference type="EMBL" id="MBK1814928.1"/>
    </source>
</evidence>
<keyword evidence="2" id="KW-0808">Transferase</keyword>
<evidence type="ECO:0000313" key="3">
    <source>
        <dbReference type="Proteomes" id="UP000600139"/>
    </source>
</evidence>
<organism evidence="2 3">
    <name type="scientific">Luteolibacter yonseiensis</name>
    <dbReference type="NCBI Taxonomy" id="1144680"/>
    <lineage>
        <taxon>Bacteria</taxon>
        <taxon>Pseudomonadati</taxon>
        <taxon>Verrucomicrobiota</taxon>
        <taxon>Verrucomicrobiia</taxon>
        <taxon>Verrucomicrobiales</taxon>
        <taxon>Verrucomicrobiaceae</taxon>
        <taxon>Luteolibacter</taxon>
    </lineage>
</organism>
<dbReference type="SMART" id="SM00563">
    <property type="entry name" value="PlsC"/>
    <property type="match status" value="1"/>
</dbReference>
<dbReference type="RefSeq" id="WP_200349876.1">
    <property type="nucleotide sequence ID" value="NZ_BAABHZ010000010.1"/>
</dbReference>
<name>A0A934V9A2_9BACT</name>
<dbReference type="SUPFAM" id="SSF69593">
    <property type="entry name" value="Glycerol-3-phosphate (1)-acyltransferase"/>
    <property type="match status" value="1"/>
</dbReference>
<keyword evidence="3" id="KW-1185">Reference proteome</keyword>